<proteinExistence type="predicted"/>
<name>A0A0D3G2X4_9ORYZ</name>
<evidence type="ECO:0000313" key="3">
    <source>
        <dbReference type="Proteomes" id="UP000026960"/>
    </source>
</evidence>
<dbReference type="PaxDb" id="65489-OBART05G02360.1"/>
<keyword evidence="3" id="KW-1185">Reference proteome</keyword>
<reference evidence="2" key="1">
    <citation type="journal article" date="2009" name="Rice">
        <title>De Novo Next Generation Sequencing of Plant Genomes.</title>
        <authorList>
            <person name="Rounsley S."/>
            <person name="Marri P.R."/>
            <person name="Yu Y."/>
            <person name="He R."/>
            <person name="Sisneros N."/>
            <person name="Goicoechea J.L."/>
            <person name="Lee S.J."/>
            <person name="Angelova A."/>
            <person name="Kudrna D."/>
            <person name="Luo M."/>
            <person name="Affourtit J."/>
            <person name="Desany B."/>
            <person name="Knight J."/>
            <person name="Niazi F."/>
            <person name="Egholm M."/>
            <person name="Wing R.A."/>
        </authorList>
    </citation>
    <scope>NUCLEOTIDE SEQUENCE [LARGE SCALE GENOMIC DNA]</scope>
    <source>
        <strain evidence="2">cv. IRGC 105608</strain>
    </source>
</reference>
<accession>A0A0D3G2X4</accession>
<evidence type="ECO:0000256" key="1">
    <source>
        <dbReference type="SAM" id="MobiDB-lite"/>
    </source>
</evidence>
<feature type="compositionally biased region" description="Pro residues" evidence="1">
    <location>
        <begin position="25"/>
        <end position="34"/>
    </location>
</feature>
<reference evidence="2" key="2">
    <citation type="submission" date="2015-03" db="UniProtKB">
        <authorList>
            <consortium name="EnsemblPlants"/>
        </authorList>
    </citation>
    <scope>IDENTIFICATION</scope>
</reference>
<sequence length="91" mass="9888">MGPTRDEIGATGPEPFNEGSEAPPSSLPPNPLPHSAPELRRESEPAREVGQSSERQIVPPAPLRPLSGDPPPRLIPWWINYNSSLGKPLEH</sequence>
<evidence type="ECO:0000313" key="2">
    <source>
        <dbReference type="EnsemblPlants" id="OBART05G02360.1"/>
    </source>
</evidence>
<dbReference type="Gramene" id="OBART05G02360.1">
    <property type="protein sequence ID" value="OBART05G02360.1"/>
    <property type="gene ID" value="OBART05G02360"/>
</dbReference>
<organism evidence="2">
    <name type="scientific">Oryza barthii</name>
    <dbReference type="NCBI Taxonomy" id="65489"/>
    <lineage>
        <taxon>Eukaryota</taxon>
        <taxon>Viridiplantae</taxon>
        <taxon>Streptophyta</taxon>
        <taxon>Embryophyta</taxon>
        <taxon>Tracheophyta</taxon>
        <taxon>Spermatophyta</taxon>
        <taxon>Magnoliopsida</taxon>
        <taxon>Liliopsida</taxon>
        <taxon>Poales</taxon>
        <taxon>Poaceae</taxon>
        <taxon>BOP clade</taxon>
        <taxon>Oryzoideae</taxon>
        <taxon>Oryzeae</taxon>
        <taxon>Oryzinae</taxon>
        <taxon>Oryza</taxon>
    </lineage>
</organism>
<protein>
    <submittedName>
        <fullName evidence="2">Uncharacterized protein</fullName>
    </submittedName>
</protein>
<feature type="region of interest" description="Disordered" evidence="1">
    <location>
        <begin position="1"/>
        <end position="75"/>
    </location>
</feature>
<dbReference type="HOGENOM" id="CLU_187936_0_0_1"/>
<dbReference type="EnsemblPlants" id="OBART05G02360.1">
    <property type="protein sequence ID" value="OBART05G02360.1"/>
    <property type="gene ID" value="OBART05G02360"/>
</dbReference>
<feature type="compositionally biased region" description="Pro residues" evidence="1">
    <location>
        <begin position="59"/>
        <end position="74"/>
    </location>
</feature>
<feature type="compositionally biased region" description="Basic and acidic residues" evidence="1">
    <location>
        <begin position="37"/>
        <end position="47"/>
    </location>
</feature>
<dbReference type="Proteomes" id="UP000026960">
    <property type="component" value="Chromosome 5"/>
</dbReference>
<dbReference type="AlphaFoldDB" id="A0A0D3G2X4"/>